<dbReference type="EMBL" id="CACRUA010000022">
    <property type="protein sequence ID" value="VYU30203.1"/>
    <property type="molecule type" value="Genomic_DNA"/>
</dbReference>
<evidence type="ECO:0000256" key="1">
    <source>
        <dbReference type="SAM" id="Phobius"/>
    </source>
</evidence>
<feature type="transmembrane region" description="Helical" evidence="1">
    <location>
        <begin position="6"/>
        <end position="24"/>
    </location>
</feature>
<evidence type="ECO:0000313" key="3">
    <source>
        <dbReference type="EMBL" id="VYU30203.1"/>
    </source>
</evidence>
<organism evidence="3">
    <name type="scientific">Clostridium symbiosum</name>
    <name type="common">Bacteroides symbiosus</name>
    <dbReference type="NCBI Taxonomy" id="1512"/>
    <lineage>
        <taxon>Bacteria</taxon>
        <taxon>Bacillati</taxon>
        <taxon>Bacillota</taxon>
        <taxon>Clostridia</taxon>
        <taxon>Lachnospirales</taxon>
        <taxon>Lachnospiraceae</taxon>
        <taxon>Otoolea</taxon>
    </lineage>
</organism>
<keyword evidence="1" id="KW-0472">Membrane</keyword>
<protein>
    <submittedName>
        <fullName evidence="3">Uncharacterized protein</fullName>
    </submittedName>
</protein>
<proteinExistence type="predicted"/>
<accession>A0A6N3DW16</accession>
<sequence length="49" mass="5645">MKDLIIAIFIGLCGIITSLFYLIFAQNDTLKILAESHQELENWLKHPND</sequence>
<evidence type="ECO:0000313" key="2">
    <source>
        <dbReference type="EMBL" id="MCK0088911.1"/>
    </source>
</evidence>
<dbReference type="Proteomes" id="UP001203136">
    <property type="component" value="Unassembled WGS sequence"/>
</dbReference>
<keyword evidence="1" id="KW-1133">Transmembrane helix</keyword>
<name>A0A6N3DW16_CLOSY</name>
<reference evidence="2" key="2">
    <citation type="journal article" date="2022" name="Cell Host Microbe">
        <title>Colonization of the live biotherapeutic product VE303 and modulation of the microbiota and metabolites in healthy volunteers.</title>
        <authorList>
            <person name="Dsouza M."/>
            <person name="Menon R."/>
            <person name="Crossette E."/>
            <person name="Bhattarai S.K."/>
            <person name="Schneider J."/>
            <person name="Kim Y.G."/>
            <person name="Reddy S."/>
            <person name="Caballero S."/>
            <person name="Felix C."/>
            <person name="Cornacchione L."/>
            <person name="Hendrickson J."/>
            <person name="Watson A.R."/>
            <person name="Minot S.S."/>
            <person name="Greenfield N."/>
            <person name="Schopf L."/>
            <person name="Szabady R."/>
            <person name="Patarroyo J."/>
            <person name="Smith W."/>
            <person name="Harrison P."/>
            <person name="Kuijper E.J."/>
            <person name="Kelly C.P."/>
            <person name="Olle B."/>
            <person name="Bobilev D."/>
            <person name="Silber J.L."/>
            <person name="Bucci V."/>
            <person name="Roberts B."/>
            <person name="Faith J."/>
            <person name="Norman J.M."/>
        </authorList>
    </citation>
    <scope>NUCLEOTIDE SEQUENCE</scope>
    <source>
        <strain evidence="2">VE303-04</strain>
    </source>
</reference>
<reference evidence="3" key="1">
    <citation type="submission" date="2019-11" db="EMBL/GenBank/DDBJ databases">
        <authorList>
            <person name="Feng L."/>
        </authorList>
    </citation>
    <scope>NUCLEOTIDE SEQUENCE</scope>
    <source>
        <strain evidence="3">CsymbiosumLFYP84</strain>
    </source>
</reference>
<dbReference type="RefSeq" id="WP_009297864.1">
    <property type="nucleotide sequence ID" value="NZ_CACRUA010000022.1"/>
</dbReference>
<keyword evidence="1" id="KW-0812">Transmembrane</keyword>
<dbReference type="EMBL" id="JAINVB010000002">
    <property type="protein sequence ID" value="MCK0088911.1"/>
    <property type="molecule type" value="Genomic_DNA"/>
</dbReference>
<dbReference type="AlphaFoldDB" id="A0A6N3DW16"/>
<gene>
    <name evidence="3" type="ORF">CSLFYP84_01830</name>
    <name evidence="2" type="ORF">K5I21_24210</name>
</gene>